<organism evidence="3 4">
    <name type="scientific">Aequorivita vladivostokensis</name>
    <dbReference type="NCBI Taxonomy" id="171194"/>
    <lineage>
        <taxon>Bacteria</taxon>
        <taxon>Pseudomonadati</taxon>
        <taxon>Bacteroidota</taxon>
        <taxon>Flavobacteriia</taxon>
        <taxon>Flavobacteriales</taxon>
        <taxon>Flavobacteriaceae</taxon>
        <taxon>Aequorivita</taxon>
    </lineage>
</organism>
<dbReference type="Proteomes" id="UP000033497">
    <property type="component" value="Unassembled WGS sequence"/>
</dbReference>
<name>A0ABR5DJZ1_9FLAO</name>
<feature type="domain" description="Activator of Hsp90 ATPase homologue 1/2-like C-terminal" evidence="2">
    <location>
        <begin position="39"/>
        <end position="149"/>
    </location>
</feature>
<gene>
    <name evidence="3" type="ORF">MB09_06440</name>
</gene>
<dbReference type="EMBL" id="JSVU01000003">
    <property type="protein sequence ID" value="KJJ39057.1"/>
    <property type="molecule type" value="Genomic_DNA"/>
</dbReference>
<accession>A0ABR5DJZ1</accession>
<dbReference type="InterPro" id="IPR013538">
    <property type="entry name" value="ASHA1/2-like_C"/>
</dbReference>
<protein>
    <recommendedName>
        <fullName evidence="2">Activator of Hsp90 ATPase homologue 1/2-like C-terminal domain-containing protein</fullName>
    </recommendedName>
</protein>
<evidence type="ECO:0000259" key="2">
    <source>
        <dbReference type="Pfam" id="PF08327"/>
    </source>
</evidence>
<evidence type="ECO:0000256" key="1">
    <source>
        <dbReference type="ARBA" id="ARBA00006817"/>
    </source>
</evidence>
<dbReference type="SUPFAM" id="SSF55961">
    <property type="entry name" value="Bet v1-like"/>
    <property type="match status" value="1"/>
</dbReference>
<dbReference type="Gene3D" id="3.30.530.20">
    <property type="match status" value="1"/>
</dbReference>
<comment type="caution">
    <text evidence="3">The sequence shown here is derived from an EMBL/GenBank/DDBJ whole genome shotgun (WGS) entry which is preliminary data.</text>
</comment>
<comment type="similarity">
    <text evidence="1">Belongs to the AHA1 family.</text>
</comment>
<dbReference type="Pfam" id="PF08327">
    <property type="entry name" value="AHSA1"/>
    <property type="match status" value="1"/>
</dbReference>
<dbReference type="InterPro" id="IPR023393">
    <property type="entry name" value="START-like_dom_sf"/>
</dbReference>
<dbReference type="RefSeq" id="WP_045080052.1">
    <property type="nucleotide sequence ID" value="NZ_JSVU01000003.1"/>
</dbReference>
<proteinExistence type="inferred from homology"/>
<evidence type="ECO:0000313" key="4">
    <source>
        <dbReference type="Proteomes" id="UP000033497"/>
    </source>
</evidence>
<evidence type="ECO:0000313" key="3">
    <source>
        <dbReference type="EMBL" id="KJJ39057.1"/>
    </source>
</evidence>
<sequence>MEKISREFNLRIARDKAFQKFLNELNAWWPKEYTWSQDKLKEIRIDRQKGGLCTEIGPYGFRCDWGRVTELEENEKIKLKWQISPTREPVPDPEKASDIEIVFSENGEGAKVYFEHRNFENHGKGAAEYREMMASAQGWDYILGAYKKYCEK</sequence>
<reference evidence="3 4" key="1">
    <citation type="submission" date="2014-10" db="EMBL/GenBank/DDBJ databases">
        <title>Genome sequencing of Vitellibacter vladivostokensis KMM 3516.</title>
        <authorList>
            <person name="Thevarajoo S."/>
            <person name="Selvaratnam C."/>
            <person name="Goh K.M."/>
            <person name="Chong C.S."/>
        </authorList>
    </citation>
    <scope>NUCLEOTIDE SEQUENCE [LARGE SCALE GENOMIC DNA]</scope>
    <source>
        <strain evidence="3 4">KMM 3516</strain>
    </source>
</reference>
<keyword evidence="4" id="KW-1185">Reference proteome</keyword>